<comment type="caution">
    <text evidence="1">The sequence shown here is derived from an EMBL/GenBank/DDBJ whole genome shotgun (WGS) entry which is preliminary data.</text>
</comment>
<evidence type="ECO:0000313" key="1">
    <source>
        <dbReference type="EMBL" id="TFU89503.1"/>
    </source>
</evidence>
<reference evidence="1 2" key="1">
    <citation type="submission" date="2019-03" db="EMBL/GenBank/DDBJ databases">
        <title>Diversity of the mouse oral microbiome.</title>
        <authorList>
            <person name="Joseph S."/>
            <person name="Aduse-Opoku J."/>
            <person name="Curtis M."/>
            <person name="Wade W."/>
            <person name="Hashim A."/>
        </authorList>
    </citation>
    <scope>NUCLEOTIDE SEQUENCE [LARGE SCALE GENOMIC DNA]</scope>
    <source>
        <strain evidence="1 2">P11</strain>
    </source>
</reference>
<name>A0A4Y9ILZ6_9BACT</name>
<accession>A0A4Y9ILZ6</accession>
<proteinExistence type="predicted"/>
<dbReference type="Proteomes" id="UP000298285">
    <property type="component" value="Unassembled WGS sequence"/>
</dbReference>
<dbReference type="EMBL" id="SPPK01000002">
    <property type="protein sequence ID" value="TFU89503.1"/>
    <property type="molecule type" value="Genomic_DNA"/>
</dbReference>
<dbReference type="RefSeq" id="WP_135104508.1">
    <property type="nucleotide sequence ID" value="NZ_JADGKW010000002.1"/>
</dbReference>
<evidence type="ECO:0000313" key="2">
    <source>
        <dbReference type="Proteomes" id="UP000298285"/>
    </source>
</evidence>
<protein>
    <submittedName>
        <fullName evidence="1">Uncharacterized protein</fullName>
    </submittedName>
</protein>
<organism evidence="1 2">
    <name type="scientific">Dysgonomonas mossii</name>
    <dbReference type="NCBI Taxonomy" id="163665"/>
    <lineage>
        <taxon>Bacteria</taxon>
        <taxon>Pseudomonadati</taxon>
        <taxon>Bacteroidota</taxon>
        <taxon>Bacteroidia</taxon>
        <taxon>Bacteroidales</taxon>
        <taxon>Dysgonomonadaceae</taxon>
        <taxon>Dysgonomonas</taxon>
    </lineage>
</organism>
<sequence length="185" mass="21793">MNIDKISEERLFHNNTKEEIIRWCRQLQFFHYMRSRGGHNCEGDSFCVYFQYDNREDLIAKLSQIGVTLNALPEGAIAFDPLESYSIDDLDKLRIVIPHFCDLEQPQYVEIYGYKAHVWVMNNRFEISVSGNKDGQTYKVSEEDFEVCLALEKEFDKLGWGSILDEEIKNQTHCISKEKYPELFE</sequence>
<gene>
    <name evidence="1" type="ORF">E4T88_05655</name>
</gene>
<dbReference type="OrthoDB" id="8443654at2"/>
<dbReference type="AlphaFoldDB" id="A0A4Y9ILZ6"/>